<dbReference type="Pfam" id="PF06114">
    <property type="entry name" value="Peptidase_M78"/>
    <property type="match status" value="1"/>
</dbReference>
<dbReference type="AlphaFoldDB" id="A0A917FTE6"/>
<evidence type="ECO:0000259" key="1">
    <source>
        <dbReference type="Pfam" id="PF06114"/>
    </source>
</evidence>
<comment type="caution">
    <text evidence="2">The sequence shown here is derived from an EMBL/GenBank/DDBJ whole genome shotgun (WGS) entry which is preliminary data.</text>
</comment>
<dbReference type="InterPro" id="IPR010359">
    <property type="entry name" value="IrrE_HExxH"/>
</dbReference>
<proteinExistence type="predicted"/>
<name>A0A917FTE6_9BACL</name>
<reference evidence="2" key="2">
    <citation type="submission" date="2020-09" db="EMBL/GenBank/DDBJ databases">
        <authorList>
            <person name="Sun Q."/>
            <person name="Zhou Y."/>
        </authorList>
    </citation>
    <scope>NUCLEOTIDE SEQUENCE</scope>
    <source>
        <strain evidence="2">CGMCC 1.16134</strain>
    </source>
</reference>
<feature type="domain" description="IrrE N-terminal-like" evidence="1">
    <location>
        <begin position="23"/>
        <end position="106"/>
    </location>
</feature>
<evidence type="ECO:0000313" key="2">
    <source>
        <dbReference type="EMBL" id="GGG06826.1"/>
    </source>
</evidence>
<dbReference type="Proteomes" id="UP000637643">
    <property type="component" value="Unassembled WGS sequence"/>
</dbReference>
<protein>
    <submittedName>
        <fullName evidence="2">ImmA/IrrE family metallo-endopeptidase</fullName>
    </submittedName>
</protein>
<organism evidence="2 3">
    <name type="scientific">Paenibacillus albidus</name>
    <dbReference type="NCBI Taxonomy" id="2041023"/>
    <lineage>
        <taxon>Bacteria</taxon>
        <taxon>Bacillati</taxon>
        <taxon>Bacillota</taxon>
        <taxon>Bacilli</taxon>
        <taxon>Bacillales</taxon>
        <taxon>Paenibacillaceae</taxon>
        <taxon>Paenibacillus</taxon>
    </lineage>
</organism>
<gene>
    <name evidence="2" type="ORF">GCM10010912_59380</name>
</gene>
<evidence type="ECO:0000313" key="3">
    <source>
        <dbReference type="Proteomes" id="UP000637643"/>
    </source>
</evidence>
<reference evidence="2" key="1">
    <citation type="journal article" date="2014" name="Int. J. Syst. Evol. Microbiol.">
        <title>Complete genome sequence of Corynebacterium casei LMG S-19264T (=DSM 44701T), isolated from a smear-ripened cheese.</title>
        <authorList>
            <consortium name="US DOE Joint Genome Institute (JGI-PGF)"/>
            <person name="Walter F."/>
            <person name="Albersmeier A."/>
            <person name="Kalinowski J."/>
            <person name="Ruckert C."/>
        </authorList>
    </citation>
    <scope>NUCLEOTIDE SEQUENCE</scope>
    <source>
        <strain evidence="2">CGMCC 1.16134</strain>
    </source>
</reference>
<dbReference type="Gene3D" id="1.10.10.2910">
    <property type="match status" value="1"/>
</dbReference>
<sequence length="139" mass="16508">MDDLINKLIKKYKTNCPFELSRALGIHIRFMNLGAGTKGLYYRKLRRRFIVIHNELPLEWQRFVCAHELGHDRLHKGINRFFLEEQSYFSPGKLERQANNFAYKLLSADHIPHQDEPLASFYQRIGIPPELRYLGEDYT</sequence>
<accession>A0A917FTE6</accession>
<dbReference type="EMBL" id="BMKR01000041">
    <property type="protein sequence ID" value="GGG06826.1"/>
    <property type="molecule type" value="Genomic_DNA"/>
</dbReference>
<dbReference type="RefSeq" id="WP_189031267.1">
    <property type="nucleotide sequence ID" value="NZ_BMKR01000041.1"/>
</dbReference>
<keyword evidence="3" id="KW-1185">Reference proteome</keyword>